<evidence type="ECO:0000313" key="2">
    <source>
        <dbReference type="Proteomes" id="UP000249169"/>
    </source>
</evidence>
<protein>
    <submittedName>
        <fullName evidence="1">Uncharacterized protein</fullName>
    </submittedName>
</protein>
<keyword evidence="2" id="KW-1185">Reference proteome</keyword>
<dbReference type="Proteomes" id="UP000249169">
    <property type="component" value="Unassembled WGS sequence"/>
</dbReference>
<gene>
    <name evidence="1" type="ORF">DL240_01220</name>
</gene>
<dbReference type="OrthoDB" id="5501657at2"/>
<dbReference type="RefSeq" id="WP_111728031.1">
    <property type="nucleotide sequence ID" value="NZ_QHKO01000001.1"/>
</dbReference>
<comment type="caution">
    <text evidence="1">The sequence shown here is derived from an EMBL/GenBank/DDBJ whole genome shotgun (WGS) entry which is preliminary data.</text>
</comment>
<evidence type="ECO:0000313" key="1">
    <source>
        <dbReference type="EMBL" id="RAL24859.1"/>
    </source>
</evidence>
<accession>A0A328CD82</accession>
<reference evidence="1 2" key="1">
    <citation type="submission" date="2018-05" db="EMBL/GenBank/DDBJ databases">
        <title>Lujinxingia marina gen. nov. sp. nov., a new facultative anaerobic member of the class Deltaproteobacteria, and proposal of Lujinxingaceae fam. nov.</title>
        <authorList>
            <person name="Li C.-M."/>
        </authorList>
    </citation>
    <scope>NUCLEOTIDE SEQUENCE [LARGE SCALE GENOMIC DNA]</scope>
    <source>
        <strain evidence="1 2">B210</strain>
    </source>
</reference>
<dbReference type="EMBL" id="QHKO01000001">
    <property type="protein sequence ID" value="RAL24859.1"/>
    <property type="molecule type" value="Genomic_DNA"/>
</dbReference>
<organism evidence="1 2">
    <name type="scientific">Lujinxingia litoralis</name>
    <dbReference type="NCBI Taxonomy" id="2211119"/>
    <lineage>
        <taxon>Bacteria</taxon>
        <taxon>Deltaproteobacteria</taxon>
        <taxon>Bradymonadales</taxon>
        <taxon>Lujinxingiaceae</taxon>
        <taxon>Lujinxingia</taxon>
    </lineage>
</organism>
<proteinExistence type="predicted"/>
<sequence length="194" mass="22544">MTDSPLRSPAQEWREALDRFIASQRSAPLPEKEDLDPRQNAQRRVTGGVLLQFFDFLEKTASEELYPQLVEHPLPERVFVFVTDESGHCAARELMDLSTPQATCILQEEWREAIEDPVFDDDETYIHHYQFWSVWHRNIPENWEVPALDPGTEYWLHEEGFALADGAGRGAQHLWRWDGTELSLAEETMTSWTS</sequence>
<name>A0A328CD82_9DELT</name>
<dbReference type="AlphaFoldDB" id="A0A328CD82"/>